<dbReference type="InterPro" id="IPR057744">
    <property type="entry name" value="OTAase-like"/>
</dbReference>
<name>A0A653EKL6_9MYCO</name>
<sequence>MLTLKAAGLLEVDAGEIVRPGIVRIEGDRITGVGGAVEGELIDLGDQILLPGLMDMEVNLLMGGRGEKPGLSQVQDDPPTRMLRAVGNARRTLRAGFTTVRNLGLFVKTGGYLLDVALGKAIDAGWIDGPRIVPAGHAITPTGGHLDPTMFAAYAPHVLDLTVEEGIANGVDEIRRAVRYQIKHGAQLIKVCCSGGVMSLTGPPGAQHYSDEELRAIVDEAHRRGLRVAAHTHGADAVKNAVAAGIDCIEHGFLIDDDAIAMMVEHGTYLVTTRRLAEAMDVSHAETELQAKAAEMFPRARKSLLAAYEAGVKIAVGTDAPAIPHGRNADELVTLADWGLPPLAVLRAATVIAAELIDATDRGRLAEGQLADVIGVPGNPLEDITVTQSVGFVMKGGKVYANQN</sequence>
<dbReference type="Gene3D" id="3.20.20.140">
    <property type="entry name" value="Metal-dependent hydrolases"/>
    <property type="match status" value="1"/>
</dbReference>
<dbReference type="PANTHER" id="PTHR43135">
    <property type="entry name" value="ALPHA-D-RIBOSE 1-METHYLPHOSPHONATE 5-TRIPHOSPHATE DIPHOSPHATASE"/>
    <property type="match status" value="1"/>
</dbReference>
<dbReference type="InterPro" id="IPR011059">
    <property type="entry name" value="Metal-dep_hydrolase_composite"/>
</dbReference>
<dbReference type="AlphaFoldDB" id="A0A653EKL6"/>
<dbReference type="Pfam" id="PF01979">
    <property type="entry name" value="Amidohydro_1"/>
    <property type="match status" value="1"/>
</dbReference>
<evidence type="ECO:0000313" key="2">
    <source>
        <dbReference type="EMBL" id="VTO97161.1"/>
    </source>
</evidence>
<reference evidence="2" key="1">
    <citation type="submission" date="2019-05" db="EMBL/GenBank/DDBJ databases">
        <authorList>
            <person name="Naeem R."/>
            <person name="Antony C."/>
            <person name="Guan Q."/>
        </authorList>
    </citation>
    <scope>NUCLEOTIDE SEQUENCE</scope>
    <source>
        <strain evidence="2">2</strain>
    </source>
</reference>
<dbReference type="InterPro" id="IPR032466">
    <property type="entry name" value="Metal_Hydrolase"/>
</dbReference>
<dbReference type="GO" id="GO:0016810">
    <property type="term" value="F:hydrolase activity, acting on carbon-nitrogen (but not peptide) bonds"/>
    <property type="evidence" value="ECO:0007669"/>
    <property type="project" value="InterPro"/>
</dbReference>
<proteinExistence type="predicted"/>
<dbReference type="SUPFAM" id="SSF51556">
    <property type="entry name" value="Metallo-dependent hydrolases"/>
    <property type="match status" value="1"/>
</dbReference>
<protein>
    <submittedName>
        <fullName evidence="2">Adenine deaminase</fullName>
    </submittedName>
</protein>
<feature type="domain" description="Amidohydrolase-related" evidence="1">
    <location>
        <begin position="48"/>
        <end position="399"/>
    </location>
</feature>
<accession>A0A653EKL6</accession>
<dbReference type="Gene3D" id="2.30.40.10">
    <property type="entry name" value="Urease, subunit C, domain 1"/>
    <property type="match status" value="1"/>
</dbReference>
<dbReference type="InterPro" id="IPR051781">
    <property type="entry name" value="Metallo-dep_Hydrolase"/>
</dbReference>
<organism evidence="2">
    <name type="scientific">Mycobacterium riyadhense</name>
    <dbReference type="NCBI Taxonomy" id="486698"/>
    <lineage>
        <taxon>Bacteria</taxon>
        <taxon>Bacillati</taxon>
        <taxon>Actinomycetota</taxon>
        <taxon>Actinomycetes</taxon>
        <taxon>Mycobacteriales</taxon>
        <taxon>Mycobacteriaceae</taxon>
        <taxon>Mycobacterium</taxon>
    </lineage>
</organism>
<evidence type="ECO:0000259" key="1">
    <source>
        <dbReference type="Pfam" id="PF01979"/>
    </source>
</evidence>
<dbReference type="InterPro" id="IPR006680">
    <property type="entry name" value="Amidohydro-rel"/>
</dbReference>
<gene>
    <name evidence="2" type="primary">ade</name>
    <name evidence="2" type="ORF">BIN_B_01881</name>
</gene>
<dbReference type="PANTHER" id="PTHR43135:SF3">
    <property type="entry name" value="ALPHA-D-RIBOSE 1-METHYLPHOSPHONATE 5-TRIPHOSPHATE DIPHOSPHATASE"/>
    <property type="match status" value="1"/>
</dbReference>
<dbReference type="SUPFAM" id="SSF51338">
    <property type="entry name" value="Composite domain of metallo-dependent hydrolases"/>
    <property type="match status" value="2"/>
</dbReference>
<dbReference type="CDD" id="cd01299">
    <property type="entry name" value="Met_dep_hydrolase_A"/>
    <property type="match status" value="1"/>
</dbReference>
<dbReference type="EMBL" id="LR589077">
    <property type="protein sequence ID" value="VTO97161.1"/>
    <property type="molecule type" value="Genomic_DNA"/>
</dbReference>